<dbReference type="EMBL" id="VSRR010004459">
    <property type="protein sequence ID" value="MPC39733.1"/>
    <property type="molecule type" value="Genomic_DNA"/>
</dbReference>
<comment type="caution">
    <text evidence="1">The sequence shown here is derived from an EMBL/GenBank/DDBJ whole genome shotgun (WGS) entry which is preliminary data.</text>
</comment>
<evidence type="ECO:0000313" key="2">
    <source>
        <dbReference type="Proteomes" id="UP000324222"/>
    </source>
</evidence>
<name>A0A5B7F3S5_PORTR</name>
<proteinExistence type="predicted"/>
<dbReference type="Proteomes" id="UP000324222">
    <property type="component" value="Unassembled WGS sequence"/>
</dbReference>
<evidence type="ECO:0000313" key="1">
    <source>
        <dbReference type="EMBL" id="MPC39733.1"/>
    </source>
</evidence>
<organism evidence="1 2">
    <name type="scientific">Portunus trituberculatus</name>
    <name type="common">Swimming crab</name>
    <name type="synonym">Neptunus trituberculatus</name>
    <dbReference type="NCBI Taxonomy" id="210409"/>
    <lineage>
        <taxon>Eukaryota</taxon>
        <taxon>Metazoa</taxon>
        <taxon>Ecdysozoa</taxon>
        <taxon>Arthropoda</taxon>
        <taxon>Crustacea</taxon>
        <taxon>Multicrustacea</taxon>
        <taxon>Malacostraca</taxon>
        <taxon>Eumalacostraca</taxon>
        <taxon>Eucarida</taxon>
        <taxon>Decapoda</taxon>
        <taxon>Pleocyemata</taxon>
        <taxon>Brachyura</taxon>
        <taxon>Eubrachyura</taxon>
        <taxon>Portunoidea</taxon>
        <taxon>Portunidae</taxon>
        <taxon>Portuninae</taxon>
        <taxon>Portunus</taxon>
    </lineage>
</organism>
<reference evidence="1 2" key="1">
    <citation type="submission" date="2019-05" db="EMBL/GenBank/DDBJ databases">
        <title>Another draft genome of Portunus trituberculatus and its Hox gene families provides insights of decapod evolution.</title>
        <authorList>
            <person name="Jeong J.-H."/>
            <person name="Song I."/>
            <person name="Kim S."/>
            <person name="Choi T."/>
            <person name="Kim D."/>
            <person name="Ryu S."/>
            <person name="Kim W."/>
        </authorList>
    </citation>
    <scope>NUCLEOTIDE SEQUENCE [LARGE SCALE GENOMIC DNA]</scope>
    <source>
        <tissue evidence="1">Muscle</tissue>
    </source>
</reference>
<dbReference type="AlphaFoldDB" id="A0A5B7F3S5"/>
<accession>A0A5B7F3S5</accession>
<sequence>MEHIGQETTDANMCPGVPGCAPCSVHIAGPPEESKKTVHLQTCPQIALEVKDLKEPGWGGEEAAYLQSFPFLPGRTVR</sequence>
<keyword evidence="2" id="KW-1185">Reference proteome</keyword>
<gene>
    <name evidence="1" type="ORF">E2C01_033281</name>
</gene>
<protein>
    <submittedName>
        <fullName evidence="1">Uncharacterized protein</fullName>
    </submittedName>
</protein>